<dbReference type="InterPro" id="IPR037171">
    <property type="entry name" value="NagB/RpiA_transferase-like"/>
</dbReference>
<dbReference type="GO" id="GO:0046952">
    <property type="term" value="P:ketone body catabolic process"/>
    <property type="evidence" value="ECO:0007669"/>
    <property type="project" value="InterPro"/>
</dbReference>
<comment type="function">
    <text evidence="3">CoA transferase having broad substrate specificity for short-chain acyl-CoA thioesters with the activity decreasing when the length of the carboxylic acid chain exceeds four carbons.</text>
</comment>
<dbReference type="PANTHER" id="PTHR43293">
    <property type="entry name" value="ACETATE COA-TRANSFERASE YDIF"/>
    <property type="match status" value="1"/>
</dbReference>
<dbReference type="GO" id="GO:0008775">
    <property type="term" value="F:acetate CoA-transferase activity"/>
    <property type="evidence" value="ECO:0007669"/>
    <property type="project" value="UniProtKB-EC"/>
</dbReference>
<dbReference type="Pfam" id="PF01144">
    <property type="entry name" value="CoA_trans"/>
    <property type="match status" value="1"/>
</dbReference>
<evidence type="ECO:0000256" key="2">
    <source>
        <dbReference type="ARBA" id="ARBA00022679"/>
    </source>
</evidence>
<dbReference type="PIRSF" id="PIRSF000858">
    <property type="entry name" value="SCOT-t"/>
    <property type="match status" value="1"/>
</dbReference>
<dbReference type="Proteomes" id="UP000304880">
    <property type="component" value="Unassembled WGS sequence"/>
</dbReference>
<feature type="active site" description="5-glutamyl coenzyme A thioester intermediate" evidence="4">
    <location>
        <position position="320"/>
    </location>
</feature>
<evidence type="ECO:0000256" key="3">
    <source>
        <dbReference type="PIRNR" id="PIRNR000858"/>
    </source>
</evidence>
<dbReference type="AlphaFoldDB" id="A0A5C4R208"/>
<comment type="caution">
    <text evidence="5">The sequence shown here is derived from an EMBL/GenBank/DDBJ whole genome shotgun (WGS) entry which is preliminary data.</text>
</comment>
<dbReference type="InterPro" id="IPR004165">
    <property type="entry name" value="CoA_trans_fam_I"/>
</dbReference>
<dbReference type="SUPFAM" id="SSF100950">
    <property type="entry name" value="NagB/RpiA/CoA transferase-like"/>
    <property type="match status" value="2"/>
</dbReference>
<evidence type="ECO:0000313" key="6">
    <source>
        <dbReference type="Proteomes" id="UP000304880"/>
    </source>
</evidence>
<accession>A0A5C4R208</accession>
<dbReference type="EC" id="2.8.3.8" evidence="3"/>
<dbReference type="PANTHER" id="PTHR43293:SF1">
    <property type="entry name" value="ACETATE COA-TRANSFERASE YDIF"/>
    <property type="match status" value="1"/>
</dbReference>
<reference evidence="5 6" key="1">
    <citation type="submission" date="2019-06" db="EMBL/GenBank/DDBJ databases">
        <authorList>
            <person name="Li J."/>
        </authorList>
    </citation>
    <scope>NUCLEOTIDE SEQUENCE [LARGE SCALE GENOMIC DNA]</scope>
    <source>
        <strain evidence="5 6">CGMCC 1.8012</strain>
    </source>
</reference>
<evidence type="ECO:0000256" key="4">
    <source>
        <dbReference type="PIRSR" id="PIRSR000858-1"/>
    </source>
</evidence>
<dbReference type="RefSeq" id="WP_139599461.1">
    <property type="nucleotide sequence ID" value="NZ_VDDC01000041.1"/>
</dbReference>
<dbReference type="EMBL" id="VDDC01000041">
    <property type="protein sequence ID" value="TNH38002.1"/>
    <property type="molecule type" value="Genomic_DNA"/>
</dbReference>
<dbReference type="InterPro" id="IPR014388">
    <property type="entry name" value="3-oxoacid_CoA-transferase"/>
</dbReference>
<evidence type="ECO:0000256" key="1">
    <source>
        <dbReference type="ARBA" id="ARBA00007154"/>
    </source>
</evidence>
<sequence>MKFITPAQAADLVGAESSLIASGSGGGHAVPEALLAALGERFRQTGAPSGLTLTHVVGIGDRKDRGAAHLAQPGMVRRLITSALVDAPAFIPMALADQVEAYTLPQGVLSQLMRDMAAGRPGLITRTGLHTFVDPRQDGGLQGGRMSEPRVEVIQIGGQDWLRFLPFQIDVAFLRGTTADEDGNISMEQEAIPGEMLSTAQAVRRMGGKVIVQVKRVARSGALRARDVRIPGILVDHVVVVPEQSQTYATDYDPSYSGELRVPLNRIKPLEFGARKIIARRAAMELRPGAVCNIGAGISTGISTVAAEEGILDSITLTNEQGFIGGAPLTGPDSGAAQNWSAMVDQPYQFDFYDGGGIDVAFLSFVEVNAQGDVNISRFNGTIVGIGGFVNISQNAKETVFSGTFTAGGLDIACEDGTLRIVTEGRHRKFCDTVQQVSYSGPFAACEGRKALFVTERAVFRLADGRLTLEEIAPGIDLDRDILAHMDFKPDLINRPKLMDKRLFATQPMGLSEADVFQRIGACED</sequence>
<name>A0A5C4R208_9RHOB</name>
<comment type="catalytic activity">
    <reaction evidence="3">
        <text>an acyl-CoA + acetate = a carboxylate + acetyl-CoA</text>
        <dbReference type="Rhea" id="RHEA:13381"/>
        <dbReference type="ChEBI" id="CHEBI:29067"/>
        <dbReference type="ChEBI" id="CHEBI:30089"/>
        <dbReference type="ChEBI" id="CHEBI:57288"/>
        <dbReference type="ChEBI" id="CHEBI:58342"/>
        <dbReference type="EC" id="2.8.3.8"/>
    </reaction>
</comment>
<evidence type="ECO:0000313" key="5">
    <source>
        <dbReference type="EMBL" id="TNH38002.1"/>
    </source>
</evidence>
<gene>
    <name evidence="5" type="ORF">FHD67_17300</name>
</gene>
<comment type="similarity">
    <text evidence="1 3">Belongs to the 3-oxoacid CoA-transferase family.</text>
</comment>
<organism evidence="5 6">
    <name type="scientific">Paracoccus haeundaensis</name>
    <dbReference type="NCBI Taxonomy" id="225362"/>
    <lineage>
        <taxon>Bacteria</taxon>
        <taxon>Pseudomonadati</taxon>
        <taxon>Pseudomonadota</taxon>
        <taxon>Alphaproteobacteria</taxon>
        <taxon>Rhodobacterales</taxon>
        <taxon>Paracoccaceae</taxon>
        <taxon>Paracoccus</taxon>
    </lineage>
</organism>
<dbReference type="SMART" id="SM00882">
    <property type="entry name" value="CoA_trans"/>
    <property type="match status" value="1"/>
</dbReference>
<keyword evidence="2 3" id="KW-0808">Transferase</keyword>
<proteinExistence type="inferred from homology"/>
<protein>
    <recommendedName>
        <fullName evidence="3">Acetate CoA-transferase YdiF</fullName>
        <ecNumber evidence="3">2.8.3.8</ecNumber>
    </recommendedName>
</protein>
<dbReference type="Gene3D" id="3.40.1080.10">
    <property type="entry name" value="Glutaconate Coenzyme A-transferase"/>
    <property type="match status" value="2"/>
</dbReference>
<keyword evidence="6" id="KW-1185">Reference proteome</keyword>